<dbReference type="Proteomes" id="UP000009183">
    <property type="component" value="Chromosome 1"/>
</dbReference>
<dbReference type="OrthoDB" id="10264062at2759"/>
<evidence type="ECO:0000313" key="2">
    <source>
        <dbReference type="EMBL" id="CCB51222.1"/>
    </source>
</evidence>
<dbReference type="InParanoid" id="F6HG29"/>
<name>F6HG29_VITVI</name>
<proteinExistence type="predicted"/>
<accession>F6HG29</accession>
<feature type="region of interest" description="Disordered" evidence="1">
    <location>
        <begin position="38"/>
        <end position="59"/>
    </location>
</feature>
<evidence type="ECO:0000256" key="1">
    <source>
        <dbReference type="SAM" id="MobiDB-lite"/>
    </source>
</evidence>
<reference evidence="3" key="1">
    <citation type="journal article" date="2007" name="Nature">
        <title>The grapevine genome sequence suggests ancestral hexaploidization in major angiosperm phyla.</title>
        <authorList>
            <consortium name="The French-Italian Public Consortium for Grapevine Genome Characterization."/>
            <person name="Jaillon O."/>
            <person name="Aury J.-M."/>
            <person name="Noel B."/>
            <person name="Policriti A."/>
            <person name="Clepet C."/>
            <person name="Casagrande A."/>
            <person name="Choisne N."/>
            <person name="Aubourg S."/>
            <person name="Vitulo N."/>
            <person name="Jubin C."/>
            <person name="Vezzi A."/>
            <person name="Legeai F."/>
            <person name="Hugueney P."/>
            <person name="Dasilva C."/>
            <person name="Horner D."/>
            <person name="Mica E."/>
            <person name="Jublot D."/>
            <person name="Poulain J."/>
            <person name="Bruyere C."/>
            <person name="Billault A."/>
            <person name="Segurens B."/>
            <person name="Gouyvenoux M."/>
            <person name="Ugarte E."/>
            <person name="Cattonaro F."/>
            <person name="Anthouard V."/>
            <person name="Vico V."/>
            <person name="Del Fabbro C."/>
            <person name="Alaux M."/>
            <person name="Di Gaspero G."/>
            <person name="Dumas V."/>
            <person name="Felice N."/>
            <person name="Paillard S."/>
            <person name="Juman I."/>
            <person name="Moroldo M."/>
            <person name="Scalabrin S."/>
            <person name="Canaguier A."/>
            <person name="Le Clainche I."/>
            <person name="Malacrida G."/>
            <person name="Durand E."/>
            <person name="Pesole G."/>
            <person name="Laucou V."/>
            <person name="Chatelet P."/>
            <person name="Merdinoglu D."/>
            <person name="Delledonne M."/>
            <person name="Pezzotti M."/>
            <person name="Lecharny A."/>
            <person name="Scarpelli C."/>
            <person name="Artiguenave F."/>
            <person name="Pe M.E."/>
            <person name="Valle G."/>
            <person name="Morgante M."/>
            <person name="Caboche M."/>
            <person name="Adam-Blondon A.-F."/>
            <person name="Weissenbach J."/>
            <person name="Quetier F."/>
            <person name="Wincker P."/>
        </authorList>
    </citation>
    <scope>NUCLEOTIDE SEQUENCE [LARGE SCALE GENOMIC DNA]</scope>
    <source>
        <strain evidence="3">cv. Pinot noir / PN40024</strain>
    </source>
</reference>
<evidence type="ECO:0000313" key="3">
    <source>
        <dbReference type="Proteomes" id="UP000009183"/>
    </source>
</evidence>
<keyword evidence="3" id="KW-1185">Reference proteome</keyword>
<protein>
    <submittedName>
        <fullName evidence="2">Uncharacterized protein</fullName>
    </submittedName>
</protein>
<dbReference type="AlphaFoldDB" id="F6HG29"/>
<dbReference type="PaxDb" id="29760-VIT_01s0010g02120.t01"/>
<dbReference type="EMBL" id="FN595754">
    <property type="protein sequence ID" value="CCB51222.1"/>
    <property type="molecule type" value="Genomic_DNA"/>
</dbReference>
<sequence length="85" mass="9516">MVKKVDLPVKMPLLVTQACDSNSSREIDNIPLFVAEGTEENDLGDHAKENSFPSETESGSKFRMNDDFATWQRIICLDVVRANAE</sequence>
<gene>
    <name evidence="2" type="ordered locus">VIT_01s0010g02120</name>
</gene>
<organism evidence="2 3">
    <name type="scientific">Vitis vinifera</name>
    <name type="common">Grape</name>
    <dbReference type="NCBI Taxonomy" id="29760"/>
    <lineage>
        <taxon>Eukaryota</taxon>
        <taxon>Viridiplantae</taxon>
        <taxon>Streptophyta</taxon>
        <taxon>Embryophyta</taxon>
        <taxon>Tracheophyta</taxon>
        <taxon>Spermatophyta</taxon>
        <taxon>Magnoliopsida</taxon>
        <taxon>eudicotyledons</taxon>
        <taxon>Gunneridae</taxon>
        <taxon>Pentapetalae</taxon>
        <taxon>rosids</taxon>
        <taxon>Vitales</taxon>
        <taxon>Vitaceae</taxon>
        <taxon>Viteae</taxon>
        <taxon>Vitis</taxon>
    </lineage>
</organism>
<dbReference type="HOGENOM" id="CLU_2517178_0_0_1"/>